<dbReference type="PANTHER" id="PTHR38011:SF12">
    <property type="entry name" value="BIFUNCTIONAL DEAMINASE-REDUCTASE DOMAIN PROTEIN"/>
    <property type="match status" value="1"/>
</dbReference>
<dbReference type="RefSeq" id="WP_132212694.1">
    <property type="nucleotide sequence ID" value="NZ_SLWN01000011.1"/>
</dbReference>
<dbReference type="GO" id="GO:0009231">
    <property type="term" value="P:riboflavin biosynthetic process"/>
    <property type="evidence" value="ECO:0007669"/>
    <property type="project" value="InterPro"/>
</dbReference>
<dbReference type="Gene3D" id="3.40.430.10">
    <property type="entry name" value="Dihydrofolate Reductase, subunit A"/>
    <property type="match status" value="1"/>
</dbReference>
<dbReference type="EMBL" id="SLWN01000011">
    <property type="protein sequence ID" value="TCO21331.1"/>
    <property type="molecule type" value="Genomic_DNA"/>
</dbReference>
<evidence type="ECO:0000313" key="2">
    <source>
        <dbReference type="EMBL" id="TCO21331.1"/>
    </source>
</evidence>
<dbReference type="OrthoDB" id="3427770at2"/>
<sequence length="199" mass="21299">MGRVLLDITMSLDGFVTGPGADLAHGLGVGGEPLHDWIVADDLTDADREALDRTQAGVGAVLMGRRTFDFVDGPHGWAGDDPGTTADAERPPIFVVTSHRPARGRLDGWFEFVTDGIHRALELAQKAAGDKAIMIMGGGHLCRQYLYAGLVDEVRIHLVPIVLGDGTPLFERTTIAPVRLIQRDAAVTPSAVHLTYDVA</sequence>
<protein>
    <submittedName>
        <fullName evidence="2">Dihydrofolate reductase</fullName>
    </submittedName>
</protein>
<evidence type="ECO:0000259" key="1">
    <source>
        <dbReference type="Pfam" id="PF01872"/>
    </source>
</evidence>
<dbReference type="AlphaFoldDB" id="A0A4R2H985"/>
<dbReference type="PANTHER" id="PTHR38011">
    <property type="entry name" value="DIHYDROFOLATE REDUCTASE FAMILY PROTEIN (AFU_ORTHOLOGUE AFUA_8G06820)"/>
    <property type="match status" value="1"/>
</dbReference>
<dbReference type="InterPro" id="IPR002734">
    <property type="entry name" value="RibDG_C"/>
</dbReference>
<accession>A0A4R2H985</accession>
<dbReference type="InterPro" id="IPR050765">
    <property type="entry name" value="Riboflavin_Biosynth_HTPR"/>
</dbReference>
<feature type="domain" description="Bacterial bifunctional deaminase-reductase C-terminal" evidence="1">
    <location>
        <begin position="4"/>
        <end position="184"/>
    </location>
</feature>
<organism evidence="2 3">
    <name type="scientific">Kribbella steppae</name>
    <dbReference type="NCBI Taxonomy" id="2512223"/>
    <lineage>
        <taxon>Bacteria</taxon>
        <taxon>Bacillati</taxon>
        <taxon>Actinomycetota</taxon>
        <taxon>Actinomycetes</taxon>
        <taxon>Propionibacteriales</taxon>
        <taxon>Kribbellaceae</taxon>
        <taxon>Kribbella</taxon>
    </lineage>
</organism>
<dbReference type="Pfam" id="PF01872">
    <property type="entry name" value="RibD_C"/>
    <property type="match status" value="1"/>
</dbReference>
<reference evidence="2 3" key="1">
    <citation type="journal article" date="2015" name="Stand. Genomic Sci.">
        <title>Genomic Encyclopedia of Bacterial and Archaeal Type Strains, Phase III: the genomes of soil and plant-associated and newly described type strains.</title>
        <authorList>
            <person name="Whitman W.B."/>
            <person name="Woyke T."/>
            <person name="Klenk H.P."/>
            <person name="Zhou Y."/>
            <person name="Lilburn T.G."/>
            <person name="Beck B.J."/>
            <person name="De Vos P."/>
            <person name="Vandamme P."/>
            <person name="Eisen J.A."/>
            <person name="Garrity G."/>
            <person name="Hugenholtz P."/>
            <person name="Kyrpides N.C."/>
        </authorList>
    </citation>
    <scope>NUCLEOTIDE SEQUENCE [LARGE SCALE GENOMIC DNA]</scope>
    <source>
        <strain evidence="2 3">VKM Ac-2572</strain>
    </source>
</reference>
<dbReference type="GO" id="GO:0008703">
    <property type="term" value="F:5-amino-6-(5-phosphoribosylamino)uracil reductase activity"/>
    <property type="evidence" value="ECO:0007669"/>
    <property type="project" value="InterPro"/>
</dbReference>
<keyword evidence="3" id="KW-1185">Reference proteome</keyword>
<dbReference type="Proteomes" id="UP000294508">
    <property type="component" value="Unassembled WGS sequence"/>
</dbReference>
<dbReference type="InterPro" id="IPR024072">
    <property type="entry name" value="DHFR-like_dom_sf"/>
</dbReference>
<dbReference type="SUPFAM" id="SSF53597">
    <property type="entry name" value="Dihydrofolate reductase-like"/>
    <property type="match status" value="1"/>
</dbReference>
<proteinExistence type="predicted"/>
<gene>
    <name evidence="2" type="ORF">EV652_111242</name>
</gene>
<name>A0A4R2H985_9ACTN</name>
<evidence type="ECO:0000313" key="3">
    <source>
        <dbReference type="Proteomes" id="UP000294508"/>
    </source>
</evidence>
<comment type="caution">
    <text evidence="2">The sequence shown here is derived from an EMBL/GenBank/DDBJ whole genome shotgun (WGS) entry which is preliminary data.</text>
</comment>